<reference evidence="1" key="2">
    <citation type="submission" date="2021-04" db="EMBL/GenBank/DDBJ databases">
        <authorList>
            <person name="Gilroy R."/>
        </authorList>
    </citation>
    <scope>NUCLEOTIDE SEQUENCE</scope>
    <source>
        <strain evidence="1">ChiHecec2B26-7398</strain>
    </source>
</reference>
<organism evidence="1 2">
    <name type="scientific">Candidatus Gemmiger excrementipullorum</name>
    <dbReference type="NCBI Taxonomy" id="2838610"/>
    <lineage>
        <taxon>Bacteria</taxon>
        <taxon>Bacillati</taxon>
        <taxon>Bacillota</taxon>
        <taxon>Clostridia</taxon>
        <taxon>Eubacteriales</taxon>
        <taxon>Gemmiger</taxon>
    </lineage>
</organism>
<evidence type="ECO:0000313" key="2">
    <source>
        <dbReference type="Proteomes" id="UP000886751"/>
    </source>
</evidence>
<reference evidence="1" key="1">
    <citation type="journal article" date="2021" name="PeerJ">
        <title>Extensive microbial diversity within the chicken gut microbiome revealed by metagenomics and culture.</title>
        <authorList>
            <person name="Gilroy R."/>
            <person name="Ravi A."/>
            <person name="Getino M."/>
            <person name="Pursley I."/>
            <person name="Horton D.L."/>
            <person name="Alikhan N.F."/>
            <person name="Baker D."/>
            <person name="Gharbi K."/>
            <person name="Hall N."/>
            <person name="Watson M."/>
            <person name="Adriaenssens E.M."/>
            <person name="Foster-Nyarko E."/>
            <person name="Jarju S."/>
            <person name="Secka A."/>
            <person name="Antonio M."/>
            <person name="Oren A."/>
            <person name="Chaudhuri R.R."/>
            <person name="La Ragione R."/>
            <person name="Hildebrand F."/>
            <person name="Pallen M.J."/>
        </authorList>
    </citation>
    <scope>NUCLEOTIDE SEQUENCE</scope>
    <source>
        <strain evidence="1">ChiHecec2B26-7398</strain>
    </source>
</reference>
<dbReference type="AlphaFoldDB" id="A0A9D1Y192"/>
<dbReference type="Proteomes" id="UP000886751">
    <property type="component" value="Unassembled WGS sequence"/>
</dbReference>
<gene>
    <name evidence="1" type="ORF">H9846_07860</name>
</gene>
<dbReference type="EMBL" id="DXEI01000117">
    <property type="protein sequence ID" value="HIX95358.1"/>
    <property type="molecule type" value="Genomic_DNA"/>
</dbReference>
<accession>A0A9D1Y192</accession>
<protein>
    <recommendedName>
        <fullName evidence="3">Stage III sporulation protein AG</fullName>
    </recommendedName>
</protein>
<sequence length="178" mass="18477">MKAFSVLWQRAVQRGAALWADEKKRINLLVGAGLAGLLLLAFSEWIPQQDPGETQPAAAAAQSQANYAQELETKLQAVLAKTEGVGSVEVVVTLEQQEETVYVTDQETAADGSATVSHVLPGGSGLVQTVRMPRVLGVAVVCAGGADAAVQNRVVTLVQALTGAGAHHITVAQMAPAQ</sequence>
<evidence type="ECO:0008006" key="3">
    <source>
        <dbReference type="Google" id="ProtNLM"/>
    </source>
</evidence>
<proteinExistence type="predicted"/>
<comment type="caution">
    <text evidence="1">The sequence shown here is derived from an EMBL/GenBank/DDBJ whole genome shotgun (WGS) entry which is preliminary data.</text>
</comment>
<evidence type="ECO:0000313" key="1">
    <source>
        <dbReference type="EMBL" id="HIX95358.1"/>
    </source>
</evidence>
<name>A0A9D1Y192_9FIRM</name>